<reference evidence="2" key="1">
    <citation type="submission" date="2023-11" db="UniProtKB">
        <authorList>
            <consortium name="WormBaseParasite"/>
        </authorList>
    </citation>
    <scope>IDENTIFICATION</scope>
</reference>
<dbReference type="Proteomes" id="UP000050790">
    <property type="component" value="Unassembled WGS sequence"/>
</dbReference>
<dbReference type="GO" id="GO:0034719">
    <property type="term" value="C:SMN-Sm protein complex"/>
    <property type="evidence" value="ECO:0007669"/>
    <property type="project" value="InterPro"/>
</dbReference>
<sequence>MSSIHHLGTNEKESSSFLRLRYLSLLQKISKDCSVLLYLTDLKEPLKATLNIWCPSDIRSNSKTKLEPGFICVKDLHTPLGVVCKARIRESDVLAIQAFSD</sequence>
<dbReference type="InterPro" id="IPR020338">
    <property type="entry name" value="SMN_gemin7"/>
</dbReference>
<evidence type="ECO:0000313" key="2">
    <source>
        <dbReference type="WBParaSite" id="SMRG1_13450.1"/>
    </source>
</evidence>
<accession>A0AA84Z711</accession>
<evidence type="ECO:0000313" key="1">
    <source>
        <dbReference type="Proteomes" id="UP000050790"/>
    </source>
</evidence>
<dbReference type="Pfam" id="PF11095">
    <property type="entry name" value="Gemin7"/>
    <property type="match status" value="1"/>
</dbReference>
<dbReference type="WBParaSite" id="SMRG1_13450.1">
    <property type="protein sequence ID" value="SMRG1_13450.1"/>
    <property type="gene ID" value="SMRG1_13450"/>
</dbReference>
<protein>
    <submittedName>
        <fullName evidence="2">Uncharacterized protein</fullName>
    </submittedName>
</protein>
<dbReference type="Gene3D" id="2.30.30.100">
    <property type="match status" value="1"/>
</dbReference>
<dbReference type="AlphaFoldDB" id="A0AA84Z711"/>
<name>A0AA84Z711_9TREM</name>
<proteinExistence type="predicted"/>
<organism evidence="1 2">
    <name type="scientific">Schistosoma margrebowiei</name>
    <dbReference type="NCBI Taxonomy" id="48269"/>
    <lineage>
        <taxon>Eukaryota</taxon>
        <taxon>Metazoa</taxon>
        <taxon>Spiralia</taxon>
        <taxon>Lophotrochozoa</taxon>
        <taxon>Platyhelminthes</taxon>
        <taxon>Trematoda</taxon>
        <taxon>Digenea</taxon>
        <taxon>Strigeidida</taxon>
        <taxon>Schistosomatoidea</taxon>
        <taxon>Schistosomatidae</taxon>
        <taxon>Schistosoma</taxon>
    </lineage>
</organism>